<evidence type="ECO:0000313" key="2">
    <source>
        <dbReference type="EMBL" id="GJT46491.1"/>
    </source>
</evidence>
<dbReference type="PANTHER" id="PTHR33148:SF6">
    <property type="entry name" value="DUF4228 DOMAIN-CONTAINING PROTEIN"/>
    <property type="match status" value="1"/>
</dbReference>
<reference evidence="2" key="2">
    <citation type="submission" date="2022-01" db="EMBL/GenBank/DDBJ databases">
        <authorList>
            <person name="Yamashiro T."/>
            <person name="Shiraishi A."/>
            <person name="Satake H."/>
            <person name="Nakayama K."/>
        </authorList>
    </citation>
    <scope>NUCLEOTIDE SEQUENCE</scope>
</reference>
<organism evidence="2 3">
    <name type="scientific">Tanacetum coccineum</name>
    <dbReference type="NCBI Taxonomy" id="301880"/>
    <lineage>
        <taxon>Eukaryota</taxon>
        <taxon>Viridiplantae</taxon>
        <taxon>Streptophyta</taxon>
        <taxon>Embryophyta</taxon>
        <taxon>Tracheophyta</taxon>
        <taxon>Spermatophyta</taxon>
        <taxon>Magnoliopsida</taxon>
        <taxon>eudicotyledons</taxon>
        <taxon>Gunneridae</taxon>
        <taxon>Pentapetalae</taxon>
        <taxon>asterids</taxon>
        <taxon>campanulids</taxon>
        <taxon>Asterales</taxon>
        <taxon>Asteraceae</taxon>
        <taxon>Asteroideae</taxon>
        <taxon>Anthemideae</taxon>
        <taxon>Anthemidinae</taxon>
        <taxon>Tanacetum</taxon>
    </lineage>
</organism>
<evidence type="ECO:0000313" key="3">
    <source>
        <dbReference type="Proteomes" id="UP001151760"/>
    </source>
</evidence>
<keyword evidence="1" id="KW-0472">Membrane</keyword>
<keyword evidence="3" id="KW-1185">Reference proteome</keyword>
<evidence type="ECO:0000256" key="1">
    <source>
        <dbReference type="SAM" id="Phobius"/>
    </source>
</evidence>
<feature type="transmembrane region" description="Helical" evidence="1">
    <location>
        <begin position="190"/>
        <end position="217"/>
    </location>
</feature>
<protein>
    <submittedName>
        <fullName evidence="2">Uncharacterized protein</fullName>
    </submittedName>
</protein>
<dbReference type="EMBL" id="BQNB010015990">
    <property type="protein sequence ID" value="GJT46491.1"/>
    <property type="molecule type" value="Genomic_DNA"/>
</dbReference>
<sequence>MGNTLASARGGKKKKKAKMVKLDGEIIKLETPIKVFEAIKDYAGHVLLESSSVKQYGIRATPLDPAEYLEGGKVYFLVELPKLPHTMDKKPVDKKTVARRVKSGVSLNAKEKLELMMLSRRSLSDVSFDDHCGPVRVKVRLPKAEVDKVIRECKNDVEVVERIADLYAKKKARDDGRRFVPLPLRSSLPAIFTITLPTSLPVIFTIAIPIPLVFLSYLRWPFRMTTRCFSLPAVVYILHLSMGCGAVLCRGIVNSCLEPCHLVMGHGALGVENIVVNVLIAVYRHHLVVGLGG</sequence>
<dbReference type="InterPro" id="IPR025322">
    <property type="entry name" value="PADRE_dom"/>
</dbReference>
<proteinExistence type="predicted"/>
<name>A0ABQ5E6L4_9ASTR</name>
<dbReference type="Pfam" id="PF14009">
    <property type="entry name" value="PADRE"/>
    <property type="match status" value="1"/>
</dbReference>
<keyword evidence="1" id="KW-1133">Transmembrane helix</keyword>
<comment type="caution">
    <text evidence="2">The sequence shown here is derived from an EMBL/GenBank/DDBJ whole genome shotgun (WGS) entry which is preliminary data.</text>
</comment>
<dbReference type="Proteomes" id="UP001151760">
    <property type="component" value="Unassembled WGS sequence"/>
</dbReference>
<dbReference type="PANTHER" id="PTHR33148">
    <property type="entry name" value="PLASTID MOVEMENT IMPAIRED PROTEIN-RELATED"/>
    <property type="match status" value="1"/>
</dbReference>
<feature type="transmembrane region" description="Helical" evidence="1">
    <location>
        <begin position="229"/>
        <end position="253"/>
    </location>
</feature>
<reference evidence="2" key="1">
    <citation type="journal article" date="2022" name="Int. J. Mol. Sci.">
        <title>Draft Genome of Tanacetum Coccineum: Genomic Comparison of Closely Related Tanacetum-Family Plants.</title>
        <authorList>
            <person name="Yamashiro T."/>
            <person name="Shiraishi A."/>
            <person name="Nakayama K."/>
            <person name="Satake H."/>
        </authorList>
    </citation>
    <scope>NUCLEOTIDE SEQUENCE</scope>
</reference>
<gene>
    <name evidence="2" type="ORF">Tco_0955206</name>
</gene>
<accession>A0ABQ5E6L4</accession>
<keyword evidence="1" id="KW-0812">Transmembrane</keyword>